<gene>
    <name evidence="1" type="ORF">Pfra01_001325800</name>
</gene>
<dbReference type="EMBL" id="BSXT01001352">
    <property type="protein sequence ID" value="GMF41595.1"/>
    <property type="molecule type" value="Genomic_DNA"/>
</dbReference>
<name>A0A9W6XMP1_9STRA</name>
<dbReference type="AlphaFoldDB" id="A0A9W6XMP1"/>
<accession>A0A9W6XMP1</accession>
<sequence length="220" mass="24566">MYTSPAIFTPTPKSDTKIGIFAVMGLLNCEEVLVSSMGKKLPAKNKRFSISFWLSNSDSALDDSNCSFSVEVSSGDDKGLARDRQERTSALSLVWILLNWLSSILCGTEASPVFLELLLSWFNPAQVISFSDITAPVRVFMAAKRGSYELRCVRTLLSDAFPLWTLKKASELTPGFKFGKIVIQPGKKDLQILLEEGWITKPKYSRARRNRSSLDEAVDW</sequence>
<evidence type="ECO:0000313" key="2">
    <source>
        <dbReference type="Proteomes" id="UP001165121"/>
    </source>
</evidence>
<keyword evidence="2" id="KW-1185">Reference proteome</keyword>
<comment type="caution">
    <text evidence="1">The sequence shown here is derived from an EMBL/GenBank/DDBJ whole genome shotgun (WGS) entry which is preliminary data.</text>
</comment>
<reference evidence="1" key="1">
    <citation type="submission" date="2023-04" db="EMBL/GenBank/DDBJ databases">
        <title>Phytophthora fragariaefolia NBRC 109709.</title>
        <authorList>
            <person name="Ichikawa N."/>
            <person name="Sato H."/>
            <person name="Tonouchi N."/>
        </authorList>
    </citation>
    <scope>NUCLEOTIDE SEQUENCE</scope>
    <source>
        <strain evidence="1">NBRC 109709</strain>
    </source>
</reference>
<protein>
    <submittedName>
        <fullName evidence="1">Unnamed protein product</fullName>
    </submittedName>
</protein>
<organism evidence="1 2">
    <name type="scientific">Phytophthora fragariaefolia</name>
    <dbReference type="NCBI Taxonomy" id="1490495"/>
    <lineage>
        <taxon>Eukaryota</taxon>
        <taxon>Sar</taxon>
        <taxon>Stramenopiles</taxon>
        <taxon>Oomycota</taxon>
        <taxon>Peronosporomycetes</taxon>
        <taxon>Peronosporales</taxon>
        <taxon>Peronosporaceae</taxon>
        <taxon>Phytophthora</taxon>
    </lineage>
</organism>
<evidence type="ECO:0000313" key="1">
    <source>
        <dbReference type="EMBL" id="GMF41595.1"/>
    </source>
</evidence>
<dbReference type="Proteomes" id="UP001165121">
    <property type="component" value="Unassembled WGS sequence"/>
</dbReference>
<proteinExistence type="predicted"/>